<sequence>MAGQENEKTVTGERTGNTSPAHPPPTPFLAPLRRVASALASPFISTTDAKKPKPAQPSHWNDASHLPALLKVWDAVKKEGKTKDEKVAMDETEKRFLPEYGELGYGDVVMGREWVEYVLKEGGKGLSGGKGKGMSRTEMLAVGAGDRMNWGPY</sequence>
<evidence type="ECO:0000313" key="2">
    <source>
        <dbReference type="EMBL" id="KAK5165497.1"/>
    </source>
</evidence>
<proteinExistence type="predicted"/>
<dbReference type="RefSeq" id="XP_064655581.1">
    <property type="nucleotide sequence ID" value="XM_064806255.1"/>
</dbReference>
<dbReference type="Proteomes" id="UP001337655">
    <property type="component" value="Unassembled WGS sequence"/>
</dbReference>
<reference evidence="2 3" key="1">
    <citation type="submission" date="2023-08" db="EMBL/GenBank/DDBJ databases">
        <title>Black Yeasts Isolated from many extreme environments.</title>
        <authorList>
            <person name="Coleine C."/>
            <person name="Stajich J.E."/>
            <person name="Selbmann L."/>
        </authorList>
    </citation>
    <scope>NUCLEOTIDE SEQUENCE [LARGE SCALE GENOMIC DNA]</scope>
    <source>
        <strain evidence="2 3">CCFEE 5935</strain>
    </source>
</reference>
<feature type="region of interest" description="Disordered" evidence="1">
    <location>
        <begin position="41"/>
        <end position="63"/>
    </location>
</feature>
<comment type="caution">
    <text evidence="2">The sequence shown here is derived from an EMBL/GenBank/DDBJ whole genome shotgun (WGS) entry which is preliminary data.</text>
</comment>
<dbReference type="AlphaFoldDB" id="A0AAV9P3H5"/>
<protein>
    <submittedName>
        <fullName evidence="2">Uncharacterized protein</fullName>
    </submittedName>
</protein>
<dbReference type="EMBL" id="JAVRRT010000016">
    <property type="protein sequence ID" value="KAK5165497.1"/>
    <property type="molecule type" value="Genomic_DNA"/>
</dbReference>
<organism evidence="2 3">
    <name type="scientific">Saxophila tyrrhenica</name>
    <dbReference type="NCBI Taxonomy" id="1690608"/>
    <lineage>
        <taxon>Eukaryota</taxon>
        <taxon>Fungi</taxon>
        <taxon>Dikarya</taxon>
        <taxon>Ascomycota</taxon>
        <taxon>Pezizomycotina</taxon>
        <taxon>Dothideomycetes</taxon>
        <taxon>Dothideomycetidae</taxon>
        <taxon>Mycosphaerellales</taxon>
        <taxon>Extremaceae</taxon>
        <taxon>Saxophila</taxon>
    </lineage>
</organism>
<evidence type="ECO:0000256" key="1">
    <source>
        <dbReference type="SAM" id="MobiDB-lite"/>
    </source>
</evidence>
<name>A0AAV9P3H5_9PEZI</name>
<dbReference type="GeneID" id="89930358"/>
<feature type="compositionally biased region" description="Basic and acidic residues" evidence="1">
    <location>
        <begin position="1"/>
        <end position="11"/>
    </location>
</feature>
<keyword evidence="3" id="KW-1185">Reference proteome</keyword>
<accession>A0AAV9P3H5</accession>
<gene>
    <name evidence="2" type="ORF">LTR77_009026</name>
</gene>
<feature type="region of interest" description="Disordered" evidence="1">
    <location>
        <begin position="1"/>
        <end position="29"/>
    </location>
</feature>
<evidence type="ECO:0000313" key="3">
    <source>
        <dbReference type="Proteomes" id="UP001337655"/>
    </source>
</evidence>